<evidence type="ECO:0000313" key="2">
    <source>
        <dbReference type="Proteomes" id="UP001501047"/>
    </source>
</evidence>
<organism evidence="1 2">
    <name type="scientific">Clostridium subterminale</name>
    <dbReference type="NCBI Taxonomy" id="1550"/>
    <lineage>
        <taxon>Bacteria</taxon>
        <taxon>Bacillati</taxon>
        <taxon>Bacillota</taxon>
        <taxon>Clostridia</taxon>
        <taxon>Eubacteriales</taxon>
        <taxon>Clostridiaceae</taxon>
        <taxon>Clostridium</taxon>
    </lineage>
</organism>
<sequence length="85" mass="9883">MEIHKKVDILKEIDSNIITYDGLDSAIIGYCDIFNKTIAIYNKDKVIEILMDKNNWTEDDAQEFYEYNIIGTYAGELTPGFFTYL</sequence>
<keyword evidence="2" id="KW-1185">Reference proteome</keyword>
<reference evidence="2" key="1">
    <citation type="journal article" date="2019" name="Int. J. Syst. Evol. Microbiol.">
        <title>The Global Catalogue of Microorganisms (GCM) 10K type strain sequencing project: providing services to taxonomists for standard genome sequencing and annotation.</title>
        <authorList>
            <consortium name="The Broad Institute Genomics Platform"/>
            <consortium name="The Broad Institute Genome Sequencing Center for Infectious Disease"/>
            <person name="Wu L."/>
            <person name="Ma J."/>
        </authorList>
    </citation>
    <scope>NUCLEOTIDE SEQUENCE [LARGE SCALE GENOMIC DNA]</scope>
    <source>
        <strain evidence="2">JCM 1417</strain>
    </source>
</reference>
<protein>
    <submittedName>
        <fullName evidence="1">Uncharacterized protein</fullName>
    </submittedName>
</protein>
<dbReference type="Proteomes" id="UP001501047">
    <property type="component" value="Unassembled WGS sequence"/>
</dbReference>
<gene>
    <name evidence="1" type="ORF">GCM10008908_35410</name>
</gene>
<proteinExistence type="predicted"/>
<dbReference type="EMBL" id="BAAACI010000008">
    <property type="protein sequence ID" value="GAA0778449.1"/>
    <property type="molecule type" value="Genomic_DNA"/>
</dbReference>
<accession>A0ABP3WA05</accession>
<name>A0ABP3WA05_CLOSU</name>
<comment type="caution">
    <text evidence="1">The sequence shown here is derived from an EMBL/GenBank/DDBJ whole genome shotgun (WGS) entry which is preliminary data.</text>
</comment>
<dbReference type="RefSeq" id="WP_343827856.1">
    <property type="nucleotide sequence ID" value="NZ_BAAACI010000008.1"/>
</dbReference>
<evidence type="ECO:0000313" key="1">
    <source>
        <dbReference type="EMBL" id="GAA0778449.1"/>
    </source>
</evidence>